<evidence type="ECO:0000256" key="3">
    <source>
        <dbReference type="ARBA" id="ARBA00022884"/>
    </source>
</evidence>
<feature type="compositionally biased region" description="Basic residues" evidence="9">
    <location>
        <begin position="368"/>
        <end position="400"/>
    </location>
</feature>
<comment type="function">
    <text evidence="8">PPIases accelerate the folding of proteins. It catalyzes the cis-trans isomerization of proline imidic peptide bonds in oligopeptides.</text>
</comment>
<dbReference type="GO" id="GO:0005634">
    <property type="term" value="C:nucleus"/>
    <property type="evidence" value="ECO:0007669"/>
    <property type="project" value="UniProtKB-SubCell"/>
</dbReference>
<evidence type="ECO:0000256" key="6">
    <source>
        <dbReference type="ARBA" id="ARBA00023242"/>
    </source>
</evidence>
<keyword evidence="12" id="KW-1185">Reference proteome</keyword>
<dbReference type="Gene3D" id="3.30.70.330">
    <property type="match status" value="1"/>
</dbReference>
<evidence type="ECO:0000313" key="13">
    <source>
        <dbReference type="WBParaSite" id="TMUE_1000003342.1"/>
    </source>
</evidence>
<dbReference type="InterPro" id="IPR002130">
    <property type="entry name" value="Cyclophilin-type_PPIase_dom"/>
</dbReference>
<evidence type="ECO:0000256" key="8">
    <source>
        <dbReference type="RuleBase" id="RU365081"/>
    </source>
</evidence>
<dbReference type="InterPro" id="IPR029000">
    <property type="entry name" value="Cyclophilin-like_dom_sf"/>
</dbReference>
<evidence type="ECO:0000256" key="5">
    <source>
        <dbReference type="ARBA" id="ARBA00023235"/>
    </source>
</evidence>
<protein>
    <recommendedName>
        <fullName evidence="8">Peptidyl-prolyl cis-trans isomerase</fullName>
        <shortName evidence="8">PPIase</shortName>
        <ecNumber evidence="8">5.2.1.8</ecNumber>
    </recommendedName>
</protein>
<dbReference type="EC" id="5.2.1.8" evidence="8"/>
<comment type="subcellular location">
    <subcellularLocation>
        <location evidence="2 8">Nucleus</location>
    </subcellularLocation>
</comment>
<evidence type="ECO:0000259" key="10">
    <source>
        <dbReference type="PROSITE" id="PS50072"/>
    </source>
</evidence>
<dbReference type="InterPro" id="IPR012677">
    <property type="entry name" value="Nucleotide-bd_a/b_plait_sf"/>
</dbReference>
<dbReference type="PANTHER" id="PTHR45843">
    <property type="entry name" value="PEPTIDYL-PROLYL CIS-TRANS ISOMERASE-LIKE 4"/>
    <property type="match status" value="1"/>
</dbReference>
<evidence type="ECO:0000256" key="2">
    <source>
        <dbReference type="ARBA" id="ARBA00004123"/>
    </source>
</evidence>
<evidence type="ECO:0000313" key="12">
    <source>
        <dbReference type="Proteomes" id="UP000046395"/>
    </source>
</evidence>
<dbReference type="GO" id="GO:0003723">
    <property type="term" value="F:RNA binding"/>
    <property type="evidence" value="ECO:0007669"/>
    <property type="project" value="UniProtKB-UniRule"/>
</dbReference>
<keyword evidence="4 8" id="KW-0697">Rotamase</keyword>
<dbReference type="CDD" id="cd12235">
    <property type="entry name" value="RRM_PPIL4"/>
    <property type="match status" value="1"/>
</dbReference>
<feature type="region of interest" description="Disordered" evidence="9">
    <location>
        <begin position="332"/>
        <end position="400"/>
    </location>
</feature>
<dbReference type="WBParaSite" id="TMUE_1000003342.1">
    <property type="protein sequence ID" value="TMUE_1000003342.1"/>
    <property type="gene ID" value="WBGene00290458"/>
</dbReference>
<proteinExistence type="inferred from homology"/>
<comment type="similarity">
    <text evidence="8">Belongs to the cyclophilin-type PPIase family. PPIL4 subfamily.</text>
</comment>
<evidence type="ECO:0000256" key="9">
    <source>
        <dbReference type="SAM" id="MobiDB-lite"/>
    </source>
</evidence>
<dbReference type="CDD" id="cd01921">
    <property type="entry name" value="cyclophilin_RRM"/>
    <property type="match status" value="1"/>
</dbReference>
<keyword evidence="5 8" id="KW-0413">Isomerase</keyword>
<name>A0A5S6Q8Q3_TRIMR</name>
<feature type="domain" description="RRM" evidence="11">
    <location>
        <begin position="241"/>
        <end position="319"/>
    </location>
</feature>
<dbReference type="InterPro" id="IPR035979">
    <property type="entry name" value="RBD_domain_sf"/>
</dbReference>
<dbReference type="Proteomes" id="UP000046395">
    <property type="component" value="Unassembled WGS sequence"/>
</dbReference>
<accession>A0A5S6Q8Q3</accession>
<dbReference type="InterPro" id="IPR035538">
    <property type="entry name" value="Cyclophilin_PPIL4"/>
</dbReference>
<feature type="domain" description="PPIase cyclophilin-type" evidence="10">
    <location>
        <begin position="6"/>
        <end position="161"/>
    </location>
</feature>
<dbReference type="InterPro" id="IPR000504">
    <property type="entry name" value="RRM_dom"/>
</dbReference>
<keyword evidence="3 7" id="KW-0694">RNA-binding</keyword>
<dbReference type="GO" id="GO:0003755">
    <property type="term" value="F:peptidyl-prolyl cis-trans isomerase activity"/>
    <property type="evidence" value="ECO:0007669"/>
    <property type="project" value="UniProtKB-UniRule"/>
</dbReference>
<dbReference type="PROSITE" id="PS50102">
    <property type="entry name" value="RRM"/>
    <property type="match status" value="1"/>
</dbReference>
<reference evidence="13" key="1">
    <citation type="submission" date="2019-12" db="UniProtKB">
        <authorList>
            <consortium name="WormBaseParasite"/>
        </authorList>
    </citation>
    <scope>IDENTIFICATION</scope>
</reference>
<evidence type="ECO:0000256" key="7">
    <source>
        <dbReference type="PROSITE-ProRule" id="PRU00176"/>
    </source>
</evidence>
<dbReference type="InterPro" id="IPR035542">
    <property type="entry name" value="CRIP"/>
</dbReference>
<comment type="catalytic activity">
    <reaction evidence="1 8">
        <text>[protein]-peptidylproline (omega=180) = [protein]-peptidylproline (omega=0)</text>
        <dbReference type="Rhea" id="RHEA:16237"/>
        <dbReference type="Rhea" id="RHEA-COMP:10747"/>
        <dbReference type="Rhea" id="RHEA-COMP:10748"/>
        <dbReference type="ChEBI" id="CHEBI:83833"/>
        <dbReference type="ChEBI" id="CHEBI:83834"/>
        <dbReference type="EC" id="5.2.1.8"/>
    </reaction>
</comment>
<sequence length="400" mass="46164">MAVLVETTVGDLVFDLYIKERPRACTNFLKLCKSKYYNFALFFSIEANFVAQSGDPLGTGRGGESIFRRVYGDQARYFEMETLPPMRHTKRGTLSFVNNGDNMVGSQFFVTLAENITFLDEKHCVFGELAEGFETLDILNNAICDKNNRPYQEIRIMHTVVLEDPFPDPKGLTYPSRSPSPDDSMINTKRIGVDEPLVDDEGNLPAEAVEEEIAAREARTKAHVLEMVGDLHFAEEKPADNVLFICRLNAVTTEDDLAIIFGRFGEILSCEVIRDKVTGCSLQYAFVEFATRESCEQAYFKMDNVLIDDRRIHVDFGQSVCRNKDWRKQLAQLSARQRSDKRSKPRERRGSRSAERHRQKTYPERKSANRRRSRSREYKRSKHRRSPSSPRRRHGHHRRH</sequence>
<dbReference type="Pfam" id="PF00160">
    <property type="entry name" value="Pro_isomerase"/>
    <property type="match status" value="1"/>
</dbReference>
<dbReference type="SMART" id="SM00360">
    <property type="entry name" value="RRM"/>
    <property type="match status" value="1"/>
</dbReference>
<dbReference type="SUPFAM" id="SSF50891">
    <property type="entry name" value="Cyclophilin-like"/>
    <property type="match status" value="1"/>
</dbReference>
<dbReference type="SUPFAM" id="SSF54928">
    <property type="entry name" value="RNA-binding domain, RBD"/>
    <property type="match status" value="1"/>
</dbReference>
<dbReference type="Gene3D" id="2.40.100.10">
    <property type="entry name" value="Cyclophilin-like"/>
    <property type="match status" value="1"/>
</dbReference>
<dbReference type="PANTHER" id="PTHR45843:SF1">
    <property type="entry name" value="PEPTIDYL-PROLYL CIS-TRANS ISOMERASE-LIKE 4"/>
    <property type="match status" value="1"/>
</dbReference>
<evidence type="ECO:0000256" key="1">
    <source>
        <dbReference type="ARBA" id="ARBA00000971"/>
    </source>
</evidence>
<evidence type="ECO:0000259" key="11">
    <source>
        <dbReference type="PROSITE" id="PS50102"/>
    </source>
</evidence>
<dbReference type="Pfam" id="PF00076">
    <property type="entry name" value="RRM_1"/>
    <property type="match status" value="1"/>
</dbReference>
<dbReference type="PRINTS" id="PR00153">
    <property type="entry name" value="CSAPPISMRASE"/>
</dbReference>
<dbReference type="FunFam" id="2.40.100.10:FF:000015">
    <property type="entry name" value="Peptidyl-prolyl cis-trans isomerase"/>
    <property type="match status" value="1"/>
</dbReference>
<dbReference type="PROSITE" id="PS50072">
    <property type="entry name" value="CSA_PPIASE_2"/>
    <property type="match status" value="1"/>
</dbReference>
<evidence type="ECO:0000256" key="4">
    <source>
        <dbReference type="ARBA" id="ARBA00023110"/>
    </source>
</evidence>
<keyword evidence="6 8" id="KW-0539">Nucleus</keyword>
<dbReference type="AlphaFoldDB" id="A0A5S6Q8Q3"/>
<feature type="compositionally biased region" description="Basic and acidic residues" evidence="9">
    <location>
        <begin position="337"/>
        <end position="367"/>
    </location>
</feature>
<organism evidence="12 13">
    <name type="scientific">Trichuris muris</name>
    <name type="common">Mouse whipworm</name>
    <dbReference type="NCBI Taxonomy" id="70415"/>
    <lineage>
        <taxon>Eukaryota</taxon>
        <taxon>Metazoa</taxon>
        <taxon>Ecdysozoa</taxon>
        <taxon>Nematoda</taxon>
        <taxon>Enoplea</taxon>
        <taxon>Dorylaimia</taxon>
        <taxon>Trichinellida</taxon>
        <taxon>Trichuridae</taxon>
        <taxon>Trichuris</taxon>
    </lineage>
</organism>
<dbReference type="STRING" id="70415.A0A5S6Q8Q3"/>